<dbReference type="Proteomes" id="UP000699042">
    <property type="component" value="Unassembled WGS sequence"/>
</dbReference>
<dbReference type="EMBL" id="JAESDN010000002">
    <property type="protein sequence ID" value="KAG7055618.1"/>
    <property type="molecule type" value="Genomic_DNA"/>
</dbReference>
<evidence type="ECO:0000313" key="2">
    <source>
        <dbReference type="Proteomes" id="UP000699042"/>
    </source>
</evidence>
<reference evidence="1" key="1">
    <citation type="submission" date="2021-05" db="EMBL/GenBank/DDBJ databases">
        <title>Comparative genomics of three Colletotrichum scovillei strains and genetic complementation revealed genes involved fungal growth and virulence on chili pepper.</title>
        <authorList>
            <person name="Hsieh D.-K."/>
            <person name="Chuang S.-C."/>
            <person name="Chen C.-Y."/>
            <person name="Chao Y.-T."/>
            <person name="Lu M.-Y.J."/>
            <person name="Lee M.-H."/>
            <person name="Shih M.-C."/>
        </authorList>
    </citation>
    <scope>NUCLEOTIDE SEQUENCE</scope>
    <source>
        <strain evidence="1">Coll-153</strain>
    </source>
</reference>
<accession>A0A9P7RFA0</accession>
<sequence>MKTDSPTTARLRHRKDWPSWLIQLKFQAHQHNIWEYIDPTAPPNASDPTQRILYIPKIDELISWRQVQLEEQYFRAYSSRARRSPQQPLPPVPAVVTRDDIREEFDARLAEYYEAVVERDDIRKEYRAVWNWVHATVDASVLSVARATAAAEDDSADQEYLKKIMSPFTFEYALTPGLKTKTSLHAAPKVVADRFILYTQRALSYPKGLVVWQISERICGHIGGSEYGDGPLTEFGKAIRLAVNQPGFEVNGHCSRCLIDYSIMLGPEPDRLTIHAWYDYGSYKSPNDKSWTEPIYGTSNTYSPGTMVYRDPGSIRMLYATGTTLGNVR</sequence>
<comment type="caution">
    <text evidence="1">The sequence shown here is derived from an EMBL/GenBank/DDBJ whole genome shotgun (WGS) entry which is preliminary data.</text>
</comment>
<proteinExistence type="predicted"/>
<dbReference type="AlphaFoldDB" id="A0A9P7RFA0"/>
<keyword evidence="2" id="KW-1185">Reference proteome</keyword>
<name>A0A9P7RFA0_9PEZI</name>
<organism evidence="1 2">
    <name type="scientific">Colletotrichum scovillei</name>
    <dbReference type="NCBI Taxonomy" id="1209932"/>
    <lineage>
        <taxon>Eukaryota</taxon>
        <taxon>Fungi</taxon>
        <taxon>Dikarya</taxon>
        <taxon>Ascomycota</taxon>
        <taxon>Pezizomycotina</taxon>
        <taxon>Sordariomycetes</taxon>
        <taxon>Hypocreomycetidae</taxon>
        <taxon>Glomerellales</taxon>
        <taxon>Glomerellaceae</taxon>
        <taxon>Colletotrichum</taxon>
        <taxon>Colletotrichum acutatum species complex</taxon>
    </lineage>
</organism>
<protein>
    <submittedName>
        <fullName evidence="1">F-box domain containing protein</fullName>
    </submittedName>
</protein>
<gene>
    <name evidence="1" type="ORF">JMJ77_008072</name>
</gene>
<evidence type="ECO:0000313" key="1">
    <source>
        <dbReference type="EMBL" id="KAG7055618.1"/>
    </source>
</evidence>